<sequence>MALGYGGRSLPNVGAEYVEDPPEGIRIGIALSGGGIRSAAFNLGAMQALQHRHVLERADYLTGVSGGNYVASALTITGAYSNPGTDNGKPHWGSGSVEERHLRQHTNYLAPGRVGRLWLGLSMVYGFILNYLPFVLCAFIGGKLAGWALNWLGQPLERLRLNGLDLPAALPLKVLLIGAAALAVVAVLLVAYRRFIDIRRSPRNYGETRSEGVAANLVLLVGVIAVLLVLPPLASLYGKVSTAMISWLFHEPPEAFDTTQGRVVMAAVWLVLSLVLAIAALALSRRFRALRLMLVLSGLGSAGLLLVPLLSSLEFAARLGVRGTGDLLGVLAATAVVVLMSIKVHNRRYSMHLFYRERLNSVFALRRKLNEDGDVVCEPIGYDERLYFSKIGSKLRASGRKMPKLIVCCAVNLTSDEVPVGRFAESFTFEHDQSGGGLFGRRGTDWYEEQTGLPGTQLTLPSIMAVSGAALSPLMGRFTYPPLRFLMALTNVRLGVWIKNPLHPRWERKPEPPRGRLARLWASVLDGWHEPGALYVLREALGATKSTHRFIYLTDGGHWENTGLVELLRRRCTHVLCFDASSDPTGAGLDIGRAIALARSELGADVELDPRPTMPGEDGMSELMAVRGQVRYPDQGGEAKLIYGKAVLTRSGSWDLHAFKAREGRFPNHSTSKQMFTDEQFEAYRRLGYEAGTQAVDLLNIPDALLSPVRIVLS</sequence>
<keyword evidence="3" id="KW-1133">Transmembrane helix</keyword>
<dbReference type="Pfam" id="PF01735">
    <property type="entry name" value="PLA2_B"/>
    <property type="match status" value="1"/>
</dbReference>
<evidence type="ECO:0000313" key="6">
    <source>
        <dbReference type="Proteomes" id="UP000199623"/>
    </source>
</evidence>
<dbReference type="GO" id="GO:0005829">
    <property type="term" value="C:cytosol"/>
    <property type="evidence" value="ECO:0007669"/>
    <property type="project" value="TreeGrafter"/>
</dbReference>
<gene>
    <name evidence="5" type="ORF">SAMN05216553_101260</name>
</gene>
<keyword evidence="3" id="KW-0812">Transmembrane</keyword>
<feature type="transmembrane region" description="Helical" evidence="3">
    <location>
        <begin position="290"/>
        <end position="311"/>
    </location>
</feature>
<dbReference type="Proteomes" id="UP000199623">
    <property type="component" value="Unassembled WGS sequence"/>
</dbReference>
<dbReference type="InterPro" id="IPR002642">
    <property type="entry name" value="LysoPLipase_cat_dom"/>
</dbReference>
<feature type="transmembrane region" description="Helical" evidence="3">
    <location>
        <begin position="213"/>
        <end position="234"/>
    </location>
</feature>
<evidence type="ECO:0000313" key="5">
    <source>
        <dbReference type="EMBL" id="SDF36109.1"/>
    </source>
</evidence>
<evidence type="ECO:0000259" key="4">
    <source>
        <dbReference type="Pfam" id="PF01735"/>
    </source>
</evidence>
<dbReference type="AlphaFoldDB" id="A0A1G7KGZ8"/>
<keyword evidence="1" id="KW-0378">Hydrolase</keyword>
<name>A0A1G7KGZ8_9PSEU</name>
<dbReference type="InterPro" id="IPR016035">
    <property type="entry name" value="Acyl_Trfase/lysoPLipase"/>
</dbReference>
<feature type="transmembrane region" description="Helical" evidence="3">
    <location>
        <begin position="123"/>
        <end position="149"/>
    </location>
</feature>
<evidence type="ECO:0000256" key="2">
    <source>
        <dbReference type="ARBA" id="ARBA00023098"/>
    </source>
</evidence>
<dbReference type="PANTHER" id="PTHR10728">
    <property type="entry name" value="CYTOSOLIC PHOSPHOLIPASE A2"/>
    <property type="match status" value="1"/>
</dbReference>
<keyword evidence="6" id="KW-1185">Reference proteome</keyword>
<feature type="transmembrane region" description="Helical" evidence="3">
    <location>
        <begin position="169"/>
        <end position="192"/>
    </location>
</feature>
<accession>A0A1G7KGZ8</accession>
<keyword evidence="3" id="KW-0472">Membrane</keyword>
<feature type="transmembrane region" description="Helical" evidence="3">
    <location>
        <begin position="323"/>
        <end position="342"/>
    </location>
</feature>
<dbReference type="STRING" id="200378.SAMN05216553_101260"/>
<feature type="transmembrane region" description="Helical" evidence="3">
    <location>
        <begin position="263"/>
        <end position="283"/>
    </location>
</feature>
<evidence type="ECO:0000256" key="3">
    <source>
        <dbReference type="SAM" id="Phobius"/>
    </source>
</evidence>
<organism evidence="5 6">
    <name type="scientific">Lentzea fradiae</name>
    <dbReference type="NCBI Taxonomy" id="200378"/>
    <lineage>
        <taxon>Bacteria</taxon>
        <taxon>Bacillati</taxon>
        <taxon>Actinomycetota</taxon>
        <taxon>Actinomycetes</taxon>
        <taxon>Pseudonocardiales</taxon>
        <taxon>Pseudonocardiaceae</taxon>
        <taxon>Lentzea</taxon>
    </lineage>
</organism>
<protein>
    <submittedName>
        <fullName evidence="5">Patatin-like phospholipase</fullName>
    </submittedName>
</protein>
<dbReference type="EMBL" id="FNCC01000001">
    <property type="protein sequence ID" value="SDF36109.1"/>
    <property type="molecule type" value="Genomic_DNA"/>
</dbReference>
<keyword evidence="2" id="KW-0443">Lipid metabolism</keyword>
<dbReference type="PANTHER" id="PTHR10728:SF40">
    <property type="entry name" value="PATATIN FAMILY PROTEIN"/>
    <property type="match status" value="1"/>
</dbReference>
<dbReference type="GO" id="GO:0046475">
    <property type="term" value="P:glycerophospholipid catabolic process"/>
    <property type="evidence" value="ECO:0007669"/>
    <property type="project" value="TreeGrafter"/>
</dbReference>
<dbReference type="OrthoDB" id="100544at2"/>
<dbReference type="RefSeq" id="WP_090044623.1">
    <property type="nucleotide sequence ID" value="NZ_FNCC01000001.1"/>
</dbReference>
<proteinExistence type="predicted"/>
<reference evidence="6" key="1">
    <citation type="submission" date="2016-10" db="EMBL/GenBank/DDBJ databases">
        <authorList>
            <person name="Varghese N."/>
            <person name="Submissions S."/>
        </authorList>
    </citation>
    <scope>NUCLEOTIDE SEQUENCE [LARGE SCALE GENOMIC DNA]</scope>
    <source>
        <strain evidence="6">CGMCC 4.3506</strain>
    </source>
</reference>
<evidence type="ECO:0000256" key="1">
    <source>
        <dbReference type="ARBA" id="ARBA00022801"/>
    </source>
</evidence>
<dbReference type="Gene3D" id="3.40.1090.10">
    <property type="entry name" value="Cytosolic phospholipase A2 catalytic domain"/>
    <property type="match status" value="1"/>
</dbReference>
<dbReference type="SUPFAM" id="SSF52151">
    <property type="entry name" value="FabD/lysophospholipase-like"/>
    <property type="match status" value="1"/>
</dbReference>
<dbReference type="GO" id="GO:0004623">
    <property type="term" value="F:phospholipase A2 activity"/>
    <property type="evidence" value="ECO:0007669"/>
    <property type="project" value="TreeGrafter"/>
</dbReference>
<feature type="domain" description="PLA2c" evidence="4">
    <location>
        <begin position="27"/>
        <end position="77"/>
    </location>
</feature>